<dbReference type="Pfam" id="PF06251">
    <property type="entry name" value="Caps_syn_GfcC_C"/>
    <property type="match status" value="1"/>
</dbReference>
<evidence type="ECO:0000259" key="2">
    <source>
        <dbReference type="Pfam" id="PF06251"/>
    </source>
</evidence>
<feature type="signal peptide" evidence="1">
    <location>
        <begin position="1"/>
        <end position="22"/>
    </location>
</feature>
<proteinExistence type="predicted"/>
<name>A0A7W3FQG1_9GAMM</name>
<dbReference type="Gene3D" id="3.10.560.10">
    <property type="entry name" value="Outer membrane lipoprotein wza domain like"/>
    <property type="match status" value="2"/>
</dbReference>
<gene>
    <name evidence="4" type="ORF">H4O11_18305</name>
</gene>
<keyword evidence="1" id="KW-0732">Signal</keyword>
<evidence type="ECO:0000256" key="1">
    <source>
        <dbReference type="SAM" id="SignalP"/>
    </source>
</evidence>
<feature type="domain" description="Capsule biosynthesis GfcC-like C-terminal" evidence="2">
    <location>
        <begin position="173"/>
        <end position="251"/>
    </location>
</feature>
<comment type="caution">
    <text evidence="4">The sequence shown here is derived from an EMBL/GenBank/DDBJ whole genome shotgun (WGS) entry which is preliminary data.</text>
</comment>
<dbReference type="Pfam" id="PF20616">
    <property type="entry name" value="Caps_syn_GfcC_N"/>
    <property type="match status" value="1"/>
</dbReference>
<reference evidence="4 5" key="1">
    <citation type="submission" date="2020-08" db="EMBL/GenBank/DDBJ databases">
        <title>Stenotrophomonas tumulicola JCM 30961.</title>
        <authorList>
            <person name="Deng Y."/>
        </authorList>
    </citation>
    <scope>NUCLEOTIDE SEQUENCE [LARGE SCALE GENOMIC DNA]</scope>
    <source>
        <strain evidence="4 5">JCM 30961</strain>
    </source>
</reference>
<evidence type="ECO:0000313" key="4">
    <source>
        <dbReference type="EMBL" id="MBA8683760.1"/>
    </source>
</evidence>
<dbReference type="InterPro" id="IPR010425">
    <property type="entry name" value="Caps_synth_GfcC-like_C"/>
</dbReference>
<keyword evidence="5" id="KW-1185">Reference proteome</keyword>
<dbReference type="Proteomes" id="UP000547058">
    <property type="component" value="Unassembled WGS sequence"/>
</dbReference>
<organism evidence="4 5">
    <name type="scientific">Stenotrophomonas tumulicola</name>
    <dbReference type="NCBI Taxonomy" id="1685415"/>
    <lineage>
        <taxon>Bacteria</taxon>
        <taxon>Pseudomonadati</taxon>
        <taxon>Pseudomonadota</taxon>
        <taxon>Gammaproteobacteria</taxon>
        <taxon>Lysobacterales</taxon>
        <taxon>Lysobacteraceae</taxon>
        <taxon>Stenotrophomonas</taxon>
    </lineage>
</organism>
<protein>
    <submittedName>
        <fullName evidence="4">Capsule biosynthesis GfcC family protein</fullName>
    </submittedName>
</protein>
<dbReference type="AlphaFoldDB" id="A0A7W3FQG1"/>
<evidence type="ECO:0000259" key="3">
    <source>
        <dbReference type="Pfam" id="PF20616"/>
    </source>
</evidence>
<accession>A0A7W3FQG1</accession>
<feature type="chain" id="PRO_5031280204" evidence="1">
    <location>
        <begin position="23"/>
        <end position="258"/>
    </location>
</feature>
<dbReference type="EMBL" id="JACGXS010000016">
    <property type="protein sequence ID" value="MBA8683760.1"/>
    <property type="molecule type" value="Genomic_DNA"/>
</dbReference>
<sequence length="258" mass="27403">MKCMAAAMIAPLLFCASLSASAQETSAGAQVRVEVSGNVRTPGQFDIPPGGRLADALVAARPAPDAYLPGAMLLKQQAKEQQFRLRAGLAHDLALLQRSADADVQQAAGVLTQWLDDHPATGRVRQSFDMRLIQVQPQSNPVLGTGDAIVVPSRPQAVRVMGAVLAECRVQHEPLRDAKDYLRDCPASAAADRNDIYVIQPDGYVQKLGVALWNRADPQPIAPGGTLYVPLAESSAGAVDEAFNSEFAAFIATQPITP</sequence>
<evidence type="ECO:0000313" key="5">
    <source>
        <dbReference type="Proteomes" id="UP000547058"/>
    </source>
</evidence>
<dbReference type="InterPro" id="IPR046459">
    <property type="entry name" value="Caps_syn_GfcC_N"/>
</dbReference>
<feature type="domain" description="Capsule biosynthesis GfcC-like N-terminal" evidence="3">
    <location>
        <begin position="50"/>
        <end position="147"/>
    </location>
</feature>